<dbReference type="InterPro" id="IPR027417">
    <property type="entry name" value="P-loop_NTPase"/>
</dbReference>
<feature type="binding site" evidence="3">
    <location>
        <begin position="35"/>
        <end position="42"/>
    </location>
    <ligand>
        <name>ATP</name>
        <dbReference type="ChEBI" id="CHEBI:30616"/>
    </ligand>
</feature>
<name>A0AAE4NJU8_9CORY</name>
<dbReference type="PANTHER" id="PTHR22683:SF41">
    <property type="entry name" value="DNA TRANSLOCASE FTSK"/>
    <property type="match status" value="1"/>
</dbReference>
<sequence length="292" mass="32439">MMTTNKNAQVSIGHSLDRGPISVDLVSEAHFLITGQTRSGKSVFTYALLSQLALMPHVRVVGVDFSGILLKPFAQRIPDPQVVNGGDDAEKAVQMLTWLKSEMDRRNARLAETSLDKWSEFSPGFPLICCVLEEFPGTVARIKAADAGKKPADRLLPRWQALVASLMAEGAKAGIRLILIAQRPDAEIVGGAARENMPVRIAFKQSSGEAYRMLYPDIESAEIERVKMQPPGVGMFESPRLSRRIFKGPYVDYAAYVRHVRSCDLNYLRDLAVDRRFRLEIAEEWPEIGDPG</sequence>
<dbReference type="SUPFAM" id="SSF52540">
    <property type="entry name" value="P-loop containing nucleoside triphosphate hydrolases"/>
    <property type="match status" value="1"/>
</dbReference>
<gene>
    <name evidence="5" type="ORF">RAE03_06255</name>
</gene>
<evidence type="ECO:0000256" key="2">
    <source>
        <dbReference type="ARBA" id="ARBA00022840"/>
    </source>
</evidence>
<protein>
    <submittedName>
        <fullName evidence="5">FtsK/SpoIIIE domain-containing protein</fullName>
    </submittedName>
</protein>
<dbReference type="GO" id="GO:0003677">
    <property type="term" value="F:DNA binding"/>
    <property type="evidence" value="ECO:0007669"/>
    <property type="project" value="InterPro"/>
</dbReference>
<dbReference type="Gene3D" id="3.40.50.300">
    <property type="entry name" value="P-loop containing nucleotide triphosphate hydrolases"/>
    <property type="match status" value="1"/>
</dbReference>
<accession>A0AAE4NJU8</accession>
<reference evidence="5" key="1">
    <citation type="submission" date="2023-08" db="EMBL/GenBank/DDBJ databases">
        <title>Genomic characterization of the C. tuberculostearicum species complex, a ubiquitous member of the human skin microbiome.</title>
        <authorList>
            <person name="Ahmed N."/>
            <person name="Deming C."/>
            <person name="Conlan S."/>
            <person name="Segre J."/>
        </authorList>
    </citation>
    <scope>NUCLEOTIDE SEQUENCE</scope>
    <source>
        <strain evidence="5">CTNIH22</strain>
    </source>
</reference>
<evidence type="ECO:0000313" key="5">
    <source>
        <dbReference type="EMBL" id="MDV2419382.1"/>
    </source>
</evidence>
<organism evidence="5 6">
    <name type="scientific">Corynebacterium tuberculostearicum</name>
    <dbReference type="NCBI Taxonomy" id="38304"/>
    <lineage>
        <taxon>Bacteria</taxon>
        <taxon>Bacillati</taxon>
        <taxon>Actinomycetota</taxon>
        <taxon>Actinomycetes</taxon>
        <taxon>Mycobacteriales</taxon>
        <taxon>Corynebacteriaceae</taxon>
        <taxon>Corynebacterium</taxon>
    </lineage>
</organism>
<evidence type="ECO:0000256" key="3">
    <source>
        <dbReference type="PROSITE-ProRule" id="PRU00289"/>
    </source>
</evidence>
<evidence type="ECO:0000259" key="4">
    <source>
        <dbReference type="PROSITE" id="PS50901"/>
    </source>
</evidence>
<dbReference type="InterPro" id="IPR050206">
    <property type="entry name" value="FtsK/SpoIIIE/SftA"/>
</dbReference>
<dbReference type="Pfam" id="PF01580">
    <property type="entry name" value="FtsK_SpoIIIE"/>
    <property type="match status" value="1"/>
</dbReference>
<dbReference type="AlphaFoldDB" id="A0AAE4NJU8"/>
<dbReference type="GO" id="GO:0005524">
    <property type="term" value="F:ATP binding"/>
    <property type="evidence" value="ECO:0007669"/>
    <property type="project" value="UniProtKB-UniRule"/>
</dbReference>
<keyword evidence="2 3" id="KW-0067">ATP-binding</keyword>
<evidence type="ECO:0000256" key="1">
    <source>
        <dbReference type="ARBA" id="ARBA00022741"/>
    </source>
</evidence>
<evidence type="ECO:0000313" key="6">
    <source>
        <dbReference type="Proteomes" id="UP001185706"/>
    </source>
</evidence>
<comment type="caution">
    <text evidence="5">The sequence shown here is derived from an EMBL/GenBank/DDBJ whole genome shotgun (WGS) entry which is preliminary data.</text>
</comment>
<proteinExistence type="predicted"/>
<dbReference type="Proteomes" id="UP001185706">
    <property type="component" value="Unassembled WGS sequence"/>
</dbReference>
<dbReference type="PANTHER" id="PTHR22683">
    <property type="entry name" value="SPORULATION PROTEIN RELATED"/>
    <property type="match status" value="1"/>
</dbReference>
<dbReference type="EMBL" id="JAVBIB010000008">
    <property type="protein sequence ID" value="MDV2419382.1"/>
    <property type="molecule type" value="Genomic_DNA"/>
</dbReference>
<dbReference type="InterPro" id="IPR002543">
    <property type="entry name" value="FtsK_dom"/>
</dbReference>
<dbReference type="PROSITE" id="PS50901">
    <property type="entry name" value="FTSK"/>
    <property type="match status" value="1"/>
</dbReference>
<feature type="domain" description="FtsK" evidence="4">
    <location>
        <begin position="18"/>
        <end position="212"/>
    </location>
</feature>
<dbReference type="RefSeq" id="WP_316993434.1">
    <property type="nucleotide sequence ID" value="NZ_JAVBIB010000008.1"/>
</dbReference>
<keyword evidence="1 3" id="KW-0547">Nucleotide-binding</keyword>